<dbReference type="Gene3D" id="3.40.1190.20">
    <property type="match status" value="1"/>
</dbReference>
<dbReference type="InterPro" id="IPR029056">
    <property type="entry name" value="Ribokinase-like"/>
</dbReference>
<gene>
    <name evidence="4" type="ORF">Taro_013781</name>
</gene>
<dbReference type="EMBL" id="NMUH01000560">
    <property type="protein sequence ID" value="MQL81339.1"/>
    <property type="molecule type" value="Genomic_DNA"/>
</dbReference>
<evidence type="ECO:0000259" key="3">
    <source>
        <dbReference type="Pfam" id="PF00294"/>
    </source>
</evidence>
<dbReference type="InterPro" id="IPR002173">
    <property type="entry name" value="Carboh/pur_kinase_PfkB_CS"/>
</dbReference>
<reference evidence="4" key="1">
    <citation type="submission" date="2017-07" db="EMBL/GenBank/DDBJ databases">
        <title>Taro Niue Genome Assembly and Annotation.</title>
        <authorList>
            <person name="Atibalentja N."/>
            <person name="Keating K."/>
            <person name="Fields C.J."/>
        </authorList>
    </citation>
    <scope>NUCLEOTIDE SEQUENCE</scope>
    <source>
        <strain evidence="4">Niue_2</strain>
        <tissue evidence="4">Leaf</tissue>
    </source>
</reference>
<dbReference type="InterPro" id="IPR052562">
    <property type="entry name" value="Ketohexokinase-related"/>
</dbReference>
<dbReference type="InterPro" id="IPR011611">
    <property type="entry name" value="PfkB_dom"/>
</dbReference>
<dbReference type="AlphaFoldDB" id="A0A843UN80"/>
<comment type="caution">
    <text evidence="4">The sequence shown here is derived from an EMBL/GenBank/DDBJ whole genome shotgun (WGS) entry which is preliminary data.</text>
</comment>
<proteinExistence type="predicted"/>
<dbReference type="PROSITE" id="PS00584">
    <property type="entry name" value="PFKB_KINASES_2"/>
    <property type="match status" value="1"/>
</dbReference>
<sequence length="114" mass="12245">MKLTSNGIGSIHGKLYLGTAEKIPPVELIDTTGAGDAFIGAVLYGLCAEMPPEKMLPFAARVNDLLFARDRYPHSHGSEVHPNHVMVGLTTMEVDGMPAKTGSLAFTFTMKSVR</sequence>
<feature type="domain" description="Carbohydrate kinase PfkB" evidence="3">
    <location>
        <begin position="20"/>
        <end position="62"/>
    </location>
</feature>
<organism evidence="4 5">
    <name type="scientific">Colocasia esculenta</name>
    <name type="common">Wild taro</name>
    <name type="synonym">Arum esculentum</name>
    <dbReference type="NCBI Taxonomy" id="4460"/>
    <lineage>
        <taxon>Eukaryota</taxon>
        <taxon>Viridiplantae</taxon>
        <taxon>Streptophyta</taxon>
        <taxon>Embryophyta</taxon>
        <taxon>Tracheophyta</taxon>
        <taxon>Spermatophyta</taxon>
        <taxon>Magnoliopsida</taxon>
        <taxon>Liliopsida</taxon>
        <taxon>Araceae</taxon>
        <taxon>Aroideae</taxon>
        <taxon>Colocasieae</taxon>
        <taxon>Colocasia</taxon>
    </lineage>
</organism>
<keyword evidence="5" id="KW-1185">Reference proteome</keyword>
<keyword evidence="2" id="KW-0418">Kinase</keyword>
<dbReference type="SUPFAM" id="SSF53613">
    <property type="entry name" value="Ribokinase-like"/>
    <property type="match status" value="1"/>
</dbReference>
<evidence type="ECO:0000313" key="5">
    <source>
        <dbReference type="Proteomes" id="UP000652761"/>
    </source>
</evidence>
<evidence type="ECO:0000313" key="4">
    <source>
        <dbReference type="EMBL" id="MQL81339.1"/>
    </source>
</evidence>
<dbReference type="PANTHER" id="PTHR42774:SF3">
    <property type="entry name" value="KETOHEXOKINASE"/>
    <property type="match status" value="1"/>
</dbReference>
<evidence type="ECO:0000256" key="1">
    <source>
        <dbReference type="ARBA" id="ARBA00022679"/>
    </source>
</evidence>
<dbReference type="OrthoDB" id="204058at2759"/>
<accession>A0A843UN80</accession>
<name>A0A843UN80_COLES</name>
<dbReference type="GO" id="GO:0016301">
    <property type="term" value="F:kinase activity"/>
    <property type="evidence" value="ECO:0007669"/>
    <property type="project" value="UniProtKB-KW"/>
</dbReference>
<dbReference type="Pfam" id="PF00294">
    <property type="entry name" value="PfkB"/>
    <property type="match status" value="1"/>
</dbReference>
<keyword evidence="1" id="KW-0808">Transferase</keyword>
<protein>
    <recommendedName>
        <fullName evidence="3">Carbohydrate kinase PfkB domain-containing protein</fullName>
    </recommendedName>
</protein>
<evidence type="ECO:0000256" key="2">
    <source>
        <dbReference type="ARBA" id="ARBA00022777"/>
    </source>
</evidence>
<dbReference type="PANTHER" id="PTHR42774">
    <property type="entry name" value="PHOSPHOTRANSFERASE SYSTEM TRANSPORT PROTEIN"/>
    <property type="match status" value="1"/>
</dbReference>
<dbReference type="Proteomes" id="UP000652761">
    <property type="component" value="Unassembled WGS sequence"/>
</dbReference>